<keyword evidence="2" id="KW-1133">Transmembrane helix</keyword>
<name>A0ABY2MWZ1_9LEPT</name>
<reference evidence="4" key="1">
    <citation type="journal article" date="2019" name="PLoS Negl. Trop. Dis.">
        <title>Revisiting the worldwide diversity of Leptospira species in the environment.</title>
        <authorList>
            <person name="Vincent A.T."/>
            <person name="Schiettekatte O."/>
            <person name="Bourhy P."/>
            <person name="Veyrier F.J."/>
            <person name="Picardeau M."/>
        </authorList>
    </citation>
    <scope>NUCLEOTIDE SEQUENCE [LARGE SCALE GENOMIC DNA]</scope>
    <source>
        <strain evidence="4">201702407</strain>
    </source>
</reference>
<organism evidence="3 4">
    <name type="scientific">Leptospira stimsonii</name>
    <dbReference type="NCBI Taxonomy" id="2202203"/>
    <lineage>
        <taxon>Bacteria</taxon>
        <taxon>Pseudomonadati</taxon>
        <taxon>Spirochaetota</taxon>
        <taxon>Spirochaetia</taxon>
        <taxon>Leptospirales</taxon>
        <taxon>Leptospiraceae</taxon>
        <taxon>Leptospira</taxon>
    </lineage>
</organism>
<dbReference type="EMBL" id="RQGT01000109">
    <property type="protein sequence ID" value="TGM10674.1"/>
    <property type="molecule type" value="Genomic_DNA"/>
</dbReference>
<evidence type="ECO:0000313" key="3">
    <source>
        <dbReference type="EMBL" id="TGM10674.1"/>
    </source>
</evidence>
<sequence length="98" mass="10772">MRRKEYSKSLLLIKCLFNSPLKRPTSPSKTATSPGGRLGVACPSPGGRRPPSFAFCWGLEGVSKQNRHFTSRKSLLGSKILPVLVPVLAVAGFERYKR</sequence>
<evidence type="ECO:0000313" key="4">
    <source>
        <dbReference type="Proteomes" id="UP000297422"/>
    </source>
</evidence>
<keyword evidence="4" id="KW-1185">Reference proteome</keyword>
<evidence type="ECO:0000256" key="2">
    <source>
        <dbReference type="SAM" id="Phobius"/>
    </source>
</evidence>
<proteinExistence type="predicted"/>
<gene>
    <name evidence="3" type="ORF">EHQ90_18020</name>
</gene>
<dbReference type="Proteomes" id="UP000297422">
    <property type="component" value="Unassembled WGS sequence"/>
</dbReference>
<keyword evidence="2" id="KW-0812">Transmembrane</keyword>
<accession>A0ABY2MWZ1</accession>
<comment type="caution">
    <text evidence="3">The sequence shown here is derived from an EMBL/GenBank/DDBJ whole genome shotgun (WGS) entry which is preliminary data.</text>
</comment>
<keyword evidence="2" id="KW-0472">Membrane</keyword>
<feature type="transmembrane region" description="Helical" evidence="2">
    <location>
        <begin position="74"/>
        <end position="93"/>
    </location>
</feature>
<evidence type="ECO:0000256" key="1">
    <source>
        <dbReference type="SAM" id="MobiDB-lite"/>
    </source>
</evidence>
<protein>
    <submittedName>
        <fullName evidence="3">Uncharacterized protein</fullName>
    </submittedName>
</protein>
<feature type="region of interest" description="Disordered" evidence="1">
    <location>
        <begin position="20"/>
        <end position="47"/>
    </location>
</feature>